<dbReference type="GO" id="GO:0003677">
    <property type="term" value="F:DNA binding"/>
    <property type="evidence" value="ECO:0007669"/>
    <property type="project" value="UniProtKB-KW"/>
</dbReference>
<dbReference type="PROSITE" id="PS50937">
    <property type="entry name" value="HTH_MERR_2"/>
    <property type="match status" value="1"/>
</dbReference>
<evidence type="ECO:0000313" key="3">
    <source>
        <dbReference type="EMBL" id="SNT51389.1"/>
    </source>
</evidence>
<proteinExistence type="predicted"/>
<dbReference type="SUPFAM" id="SSF46955">
    <property type="entry name" value="Putative DNA-binding domain"/>
    <property type="match status" value="1"/>
</dbReference>
<dbReference type="Gene3D" id="1.10.1660.10">
    <property type="match status" value="1"/>
</dbReference>
<accession>A0A239NB35</accession>
<dbReference type="PANTHER" id="PTHR30204:SF93">
    <property type="entry name" value="HTH MERR-TYPE DOMAIN-CONTAINING PROTEIN"/>
    <property type="match status" value="1"/>
</dbReference>
<evidence type="ECO:0000256" key="1">
    <source>
        <dbReference type="ARBA" id="ARBA00023125"/>
    </source>
</evidence>
<dbReference type="PANTHER" id="PTHR30204">
    <property type="entry name" value="REDOX-CYCLING DRUG-SENSING TRANSCRIPTIONAL ACTIVATOR SOXR"/>
    <property type="match status" value="1"/>
</dbReference>
<reference evidence="3 4" key="1">
    <citation type="submission" date="2017-06" db="EMBL/GenBank/DDBJ databases">
        <authorList>
            <person name="Kim H.J."/>
            <person name="Triplett B.A."/>
        </authorList>
    </citation>
    <scope>NUCLEOTIDE SEQUENCE [LARGE SCALE GENOMIC DNA]</scope>
    <source>
        <strain evidence="3 4">CGMCC 4.2132</strain>
    </source>
</reference>
<keyword evidence="1 3" id="KW-0238">DNA-binding</keyword>
<dbReference type="PRINTS" id="PR00040">
    <property type="entry name" value="HTHMERR"/>
</dbReference>
<protein>
    <submittedName>
        <fullName evidence="3">DNA-binding transcriptional regulator, MerR family</fullName>
    </submittedName>
</protein>
<keyword evidence="4" id="KW-1185">Reference proteome</keyword>
<dbReference type="SMART" id="SM00422">
    <property type="entry name" value="HTH_MERR"/>
    <property type="match status" value="1"/>
</dbReference>
<evidence type="ECO:0000313" key="4">
    <source>
        <dbReference type="Proteomes" id="UP000198282"/>
    </source>
</evidence>
<dbReference type="GO" id="GO:0003700">
    <property type="term" value="F:DNA-binding transcription factor activity"/>
    <property type="evidence" value="ECO:0007669"/>
    <property type="project" value="InterPro"/>
</dbReference>
<dbReference type="InterPro" id="IPR047057">
    <property type="entry name" value="MerR_fam"/>
</dbReference>
<feature type="domain" description="HTH merR-type" evidence="2">
    <location>
        <begin position="12"/>
        <end position="81"/>
    </location>
</feature>
<dbReference type="InterPro" id="IPR009061">
    <property type="entry name" value="DNA-bd_dom_put_sf"/>
</dbReference>
<dbReference type="CDD" id="cd00592">
    <property type="entry name" value="HTH_MerR-like"/>
    <property type="match status" value="1"/>
</dbReference>
<dbReference type="InterPro" id="IPR000551">
    <property type="entry name" value="MerR-type_HTH_dom"/>
</dbReference>
<dbReference type="Pfam" id="PF13411">
    <property type="entry name" value="MerR_1"/>
    <property type="match status" value="1"/>
</dbReference>
<name>A0A239NB35_9ACTN</name>
<sequence length="308" mass="34474">MQILLVSDSTELYTIGRLARRTGLSVHTIRFWSDSGVVPPTVRSTGGYRLYDATAVARFDLVRTLRELGIGLETIQEILARQITVAEVAETHARALDAEIRTLKLRRAVLRTVARHRSTTEETLIMHKFAQLSAQERQQVIDDFVEGLFAGIDLDDDAMIVAGWMRELPGELPDDPTPDQVDAWVELAELVADEDFRLRLRKIVLSGSSEPQVEAGFDLRRLVLEKAGRALADKIAPESAEGGLILGRIIEPRLSAGERAELRERLRILADAQVERYWLLLSVLNDREPFPSVIPAFNWVIAALRAHG</sequence>
<gene>
    <name evidence="3" type="ORF">SAMN05216276_105346</name>
</gene>
<dbReference type="EMBL" id="FZOD01000053">
    <property type="protein sequence ID" value="SNT51389.1"/>
    <property type="molecule type" value="Genomic_DNA"/>
</dbReference>
<organism evidence="3 4">
    <name type="scientific">Streptosporangium subroseum</name>
    <dbReference type="NCBI Taxonomy" id="106412"/>
    <lineage>
        <taxon>Bacteria</taxon>
        <taxon>Bacillati</taxon>
        <taxon>Actinomycetota</taxon>
        <taxon>Actinomycetes</taxon>
        <taxon>Streptosporangiales</taxon>
        <taxon>Streptosporangiaceae</taxon>
        <taxon>Streptosporangium</taxon>
    </lineage>
</organism>
<dbReference type="Proteomes" id="UP000198282">
    <property type="component" value="Unassembled WGS sequence"/>
</dbReference>
<evidence type="ECO:0000259" key="2">
    <source>
        <dbReference type="PROSITE" id="PS50937"/>
    </source>
</evidence>
<dbReference type="AlphaFoldDB" id="A0A239NB35"/>